<reference evidence="10 11" key="1">
    <citation type="submission" date="2012-12" db="EMBL/GenBank/DDBJ databases">
        <title>Novel taxa of Listeriaceae from agricultural environments in the United States.</title>
        <authorList>
            <person name="den Bakker H.C."/>
            <person name="Allred A."/>
            <person name="Warchocki S."/>
            <person name="Wright E.M."/>
            <person name="Burrell A."/>
            <person name="Nightingale K.K."/>
            <person name="Kephart D."/>
            <person name="Wiedmann M."/>
        </authorList>
    </citation>
    <scope>NUCLEOTIDE SEQUENCE [LARGE SCALE GENOMIC DNA]</scope>
    <source>
        <strain evidence="10 11">FSL F6-1037</strain>
    </source>
</reference>
<keyword evidence="8" id="KW-1133">Transmembrane helix</keyword>
<dbReference type="OrthoDB" id="2358374at2"/>
<feature type="transmembrane region" description="Helical" evidence="8">
    <location>
        <begin position="832"/>
        <end position="852"/>
    </location>
</feature>
<keyword evidence="8" id="KW-0472">Membrane</keyword>
<name>W7D245_9LIST</name>
<keyword evidence="6" id="KW-0572">Peptidoglycan-anchor</keyword>
<organism evidence="10 11">
    <name type="scientific">Brochothrix campestris FSL F6-1037</name>
    <dbReference type="NCBI Taxonomy" id="1265861"/>
    <lineage>
        <taxon>Bacteria</taxon>
        <taxon>Bacillati</taxon>
        <taxon>Bacillota</taxon>
        <taxon>Bacilli</taxon>
        <taxon>Bacillales</taxon>
        <taxon>Listeriaceae</taxon>
        <taxon>Brochothrix</taxon>
    </lineage>
</organism>
<evidence type="ECO:0000256" key="1">
    <source>
        <dbReference type="ARBA" id="ARBA00004168"/>
    </source>
</evidence>
<evidence type="ECO:0000256" key="6">
    <source>
        <dbReference type="ARBA" id="ARBA00023088"/>
    </source>
</evidence>
<dbReference type="InterPro" id="IPR019931">
    <property type="entry name" value="LPXTG_anchor"/>
</dbReference>
<feature type="domain" description="Gram-positive cocci surface proteins LPxTG" evidence="9">
    <location>
        <begin position="826"/>
        <end position="858"/>
    </location>
</feature>
<evidence type="ECO:0000259" key="9">
    <source>
        <dbReference type="PROSITE" id="PS50847"/>
    </source>
</evidence>
<feature type="compositionally biased region" description="Pro residues" evidence="7">
    <location>
        <begin position="799"/>
        <end position="811"/>
    </location>
</feature>
<evidence type="ECO:0000256" key="7">
    <source>
        <dbReference type="SAM" id="MobiDB-lite"/>
    </source>
</evidence>
<keyword evidence="3" id="KW-0964">Secreted</keyword>
<keyword evidence="8" id="KW-0812">Transmembrane</keyword>
<dbReference type="Pfam" id="PF07523">
    <property type="entry name" value="Big_3"/>
    <property type="match status" value="8"/>
</dbReference>
<dbReference type="InterPro" id="IPR022038">
    <property type="entry name" value="Ig-like_bact"/>
</dbReference>
<keyword evidence="2" id="KW-0134">Cell wall</keyword>
<gene>
    <name evidence="10" type="ORF">BCAMP_07420</name>
</gene>
<evidence type="ECO:0000256" key="2">
    <source>
        <dbReference type="ARBA" id="ARBA00022512"/>
    </source>
</evidence>
<dbReference type="InterPro" id="IPR009459">
    <property type="entry name" value="MucBP_dom"/>
</dbReference>
<keyword evidence="11" id="KW-1185">Reference proteome</keyword>
<evidence type="ECO:0000313" key="11">
    <source>
        <dbReference type="Proteomes" id="UP000019243"/>
    </source>
</evidence>
<dbReference type="EMBL" id="AODH01000028">
    <property type="protein sequence ID" value="EUJ39353.1"/>
    <property type="molecule type" value="Genomic_DNA"/>
</dbReference>
<evidence type="ECO:0000256" key="3">
    <source>
        <dbReference type="ARBA" id="ARBA00022525"/>
    </source>
</evidence>
<dbReference type="Gene3D" id="2.60.40.10">
    <property type="entry name" value="Immunoglobulins"/>
    <property type="match status" value="8"/>
</dbReference>
<keyword evidence="5" id="KW-0677">Repeat</keyword>
<dbReference type="PROSITE" id="PS50847">
    <property type="entry name" value="GRAM_POS_ANCHORING"/>
    <property type="match status" value="1"/>
</dbReference>
<dbReference type="PATRIC" id="fig|1265861.3.peg.1458"/>
<dbReference type="Pfam" id="PF06458">
    <property type="entry name" value="MucBP"/>
    <property type="match status" value="1"/>
</dbReference>
<dbReference type="Gene3D" id="3.10.20.320">
    <property type="entry name" value="Putative peptidoglycan bound protein (lpxtg motif)"/>
    <property type="match status" value="1"/>
</dbReference>
<dbReference type="AlphaFoldDB" id="W7D245"/>
<dbReference type="RefSeq" id="WP_051456940.1">
    <property type="nucleotide sequence ID" value="NZ_AODH01000028.1"/>
</dbReference>
<sequence>METGRSFKWLVVVTLFISLVMAPFSAPVKAETREEPATSEQQPTSNDEVIEEEAAPESVGEEPAQPHEPVIEASESEPAPVDIIEEPEVTESTIEASVANEQPQVSQPDQAVKQTSAEAVGKITVQYKESGSGKVLEADKVIADENAKIGDPFSVTAAAIANYLAKEVEVDGVKQDGLAVTGKYTATAQTIVYYYVANQTAIFVKDITLHTGDKWEAADSFVSAINEEGNALTLADLTVTGYVSTDKAGSYKVTYHYGGIEAIATITVVQSQALIDAKNSVLYIGDKWEPADNFIGATDKDGKVIPFEQISIEGTVDTTKAGEYSIKYITADNVSITITVTVKADESVFELKDSTLYLGDKWQAEDNFVKAFDKDGKEIAFASIKVEGTVDTAKEGSYQVTYTAPDGQTATITVTVVVNQATLVVKDSSLYVGDKWEAADNFVSATDKDGNVIAFEKVTVTGEVDLTKEGLYKVTYATATGETAIASITVIANKASIEANNSIVYVGDKWQAEDNFVSATNKEGEAITWPHISVQGTVDTTKVGDYPITYITPDGIKLTIIVTVKVDAFKFEVKDSVIYTGDVWLPVDNIVTALDKEGEVIPMTDIKVDGTVNSLEKGVYTVTYTIGELSETATITVKKNRSSLNVQNTFLFVGDEWDLADNFVSATAKDGSVLTLDQIDVEGSVDTTKIGSNKLIFTSPAGLTRTVFVTVFASGEVNLASLEAHDSTLVVGDEWQAMDNFDYATDSEGKAIAFADINVSGAVDSAVVGAYPITYESPTGLQKTITVTVIEEAGESEPQPEPGPTPTPPKGPNGGQNKPSDSKKKLPKTGDAASTAPLAMGMFATALALYVVSRRKKS</sequence>
<feature type="region of interest" description="Disordered" evidence="7">
    <location>
        <begin position="30"/>
        <end position="79"/>
    </location>
</feature>
<feature type="region of interest" description="Disordered" evidence="7">
    <location>
        <begin position="793"/>
        <end position="837"/>
    </location>
</feature>
<evidence type="ECO:0000256" key="8">
    <source>
        <dbReference type="SAM" id="Phobius"/>
    </source>
</evidence>
<evidence type="ECO:0000313" key="10">
    <source>
        <dbReference type="EMBL" id="EUJ39353.1"/>
    </source>
</evidence>
<feature type="compositionally biased region" description="Polar residues" evidence="7">
    <location>
        <begin position="38"/>
        <end position="47"/>
    </location>
</feature>
<dbReference type="STRING" id="1265861.BCAMP_07420"/>
<evidence type="ECO:0000256" key="5">
    <source>
        <dbReference type="ARBA" id="ARBA00022737"/>
    </source>
</evidence>
<dbReference type="InterPro" id="IPR013783">
    <property type="entry name" value="Ig-like_fold"/>
</dbReference>
<evidence type="ECO:0000256" key="4">
    <source>
        <dbReference type="ARBA" id="ARBA00022729"/>
    </source>
</evidence>
<comment type="subcellular location">
    <subcellularLocation>
        <location evidence="1">Secreted</location>
        <location evidence="1">Cell wall</location>
        <topology evidence="1">Peptidoglycan-anchor</topology>
    </subcellularLocation>
</comment>
<comment type="caution">
    <text evidence="10">The sequence shown here is derived from an EMBL/GenBank/DDBJ whole genome shotgun (WGS) entry which is preliminary data.</text>
</comment>
<accession>W7D245</accession>
<protein>
    <submittedName>
        <fullName evidence="10">Cell wall anchor domain-containing protein</fullName>
    </submittedName>
</protein>
<keyword evidence="4" id="KW-0732">Signal</keyword>
<dbReference type="Pfam" id="PF00746">
    <property type="entry name" value="Gram_pos_anchor"/>
    <property type="match status" value="1"/>
</dbReference>
<dbReference type="NCBIfam" id="TIGR01167">
    <property type="entry name" value="LPXTG_anchor"/>
    <property type="match status" value="1"/>
</dbReference>
<dbReference type="Proteomes" id="UP000019243">
    <property type="component" value="Unassembled WGS sequence"/>
</dbReference>
<proteinExistence type="predicted"/>